<dbReference type="PANTHER" id="PTHR31302:SF31">
    <property type="entry name" value="PHOSPHODIESTERASE YAEI"/>
    <property type="match status" value="1"/>
</dbReference>
<feature type="transmembrane region" description="Helical" evidence="3">
    <location>
        <begin position="37"/>
        <end position="57"/>
    </location>
</feature>
<evidence type="ECO:0000256" key="3">
    <source>
        <dbReference type="SAM" id="Phobius"/>
    </source>
</evidence>
<keyword evidence="1" id="KW-0479">Metal-binding</keyword>
<keyword evidence="3" id="KW-0812">Transmembrane</keyword>
<dbReference type="InterPro" id="IPR004843">
    <property type="entry name" value="Calcineurin-like_PHP"/>
</dbReference>
<dbReference type="Pfam" id="PF00149">
    <property type="entry name" value="Metallophos"/>
    <property type="match status" value="1"/>
</dbReference>
<dbReference type="PANTHER" id="PTHR31302">
    <property type="entry name" value="TRANSMEMBRANE PROTEIN WITH METALLOPHOSPHOESTERASE DOMAIN-RELATED"/>
    <property type="match status" value="1"/>
</dbReference>
<keyword evidence="2" id="KW-0378">Hydrolase</keyword>
<keyword evidence="6" id="KW-1185">Reference proteome</keyword>
<dbReference type="InterPro" id="IPR051158">
    <property type="entry name" value="Metallophosphoesterase_sf"/>
</dbReference>
<evidence type="ECO:0000256" key="1">
    <source>
        <dbReference type="ARBA" id="ARBA00022723"/>
    </source>
</evidence>
<sequence>MIARIFVYLLLMIVLPCLYVDLRYLRRKRFGRVWVRMLWWLPGFCMTVFTVVLAMHPDFAPADTTALNFYLFLLGLLVVPNFVFALCSVVGLALKKWLHMRRNYGNHVGLAMVAVHWYVLIYGSTIGFNEIVVKQIDYASADLPAAFDGYRIVQFSDAHVGTYSSDRDYLLDAAVDSINAQHADMIVFTGDLQNMRPVEVERHVRTLSSLHAPDGVFSVLGNHDYADYLHADTATKAANCRRMVDLQRQMGWTLLRNEHRVVRRGGDSIIVAGMENDGISKRSPERGDVGKTLSGTSPRDFVLMLQHDPSCWRRKILPQCNAQLTLSGHTHGMQFELFGWSPIAFKYSEWGGLYREGARAIFVSTGLGGFLPFRFGVPGEVVVITLHRKKA</sequence>
<feature type="transmembrane region" description="Helical" evidence="3">
    <location>
        <begin position="106"/>
        <end position="128"/>
    </location>
</feature>
<feature type="domain" description="Calcineurin-like phosphoesterase" evidence="4">
    <location>
        <begin position="151"/>
        <end position="332"/>
    </location>
</feature>
<feature type="transmembrane region" description="Helical" evidence="3">
    <location>
        <begin position="69"/>
        <end position="94"/>
    </location>
</feature>
<dbReference type="RefSeq" id="WP_205109310.1">
    <property type="nucleotide sequence ID" value="NZ_JACJJL010000011.1"/>
</dbReference>
<dbReference type="SUPFAM" id="SSF56300">
    <property type="entry name" value="Metallo-dependent phosphatases"/>
    <property type="match status" value="1"/>
</dbReference>
<dbReference type="Gene3D" id="3.60.21.10">
    <property type="match status" value="1"/>
</dbReference>
<dbReference type="InterPro" id="IPR029052">
    <property type="entry name" value="Metallo-depent_PP-like"/>
</dbReference>
<gene>
    <name evidence="5" type="ORF">H6B30_07810</name>
</gene>
<dbReference type="EMBL" id="JACJJL010000011">
    <property type="protein sequence ID" value="MBM6661654.1"/>
    <property type="molecule type" value="Genomic_DNA"/>
</dbReference>
<keyword evidence="3" id="KW-1133">Transmembrane helix</keyword>
<accession>A0A938WLY2</accession>
<dbReference type="AlphaFoldDB" id="A0A938WLY2"/>
<evidence type="ECO:0000256" key="2">
    <source>
        <dbReference type="ARBA" id="ARBA00022801"/>
    </source>
</evidence>
<comment type="caution">
    <text evidence="5">The sequence shown here is derived from an EMBL/GenBank/DDBJ whole genome shotgun (WGS) entry which is preliminary data.</text>
</comment>
<dbReference type="GO" id="GO:0008758">
    <property type="term" value="F:UDP-2,3-diacylglucosamine hydrolase activity"/>
    <property type="evidence" value="ECO:0007669"/>
    <property type="project" value="TreeGrafter"/>
</dbReference>
<feature type="transmembrane region" description="Helical" evidence="3">
    <location>
        <begin position="6"/>
        <end position="25"/>
    </location>
</feature>
<dbReference type="GO" id="GO:0016020">
    <property type="term" value="C:membrane"/>
    <property type="evidence" value="ECO:0007669"/>
    <property type="project" value="GOC"/>
</dbReference>
<dbReference type="Proteomes" id="UP000764045">
    <property type="component" value="Unassembled WGS sequence"/>
</dbReference>
<protein>
    <submittedName>
        <fullName evidence="5">Metallophosphoesterase</fullName>
    </submittedName>
</protein>
<reference evidence="5 6" key="1">
    <citation type="journal article" date="2021" name="Sci. Rep.">
        <title>The distribution of antibiotic resistance genes in chicken gut microbiota commensals.</title>
        <authorList>
            <person name="Juricova H."/>
            <person name="Matiasovicova J."/>
            <person name="Kubasova T."/>
            <person name="Cejkova D."/>
            <person name="Rychlik I."/>
        </authorList>
    </citation>
    <scope>NUCLEOTIDE SEQUENCE [LARGE SCALE GENOMIC DNA]</scope>
    <source>
        <strain evidence="5 6">An819</strain>
    </source>
</reference>
<proteinExistence type="predicted"/>
<dbReference type="GO" id="GO:0046872">
    <property type="term" value="F:metal ion binding"/>
    <property type="evidence" value="ECO:0007669"/>
    <property type="project" value="UniProtKB-KW"/>
</dbReference>
<evidence type="ECO:0000259" key="4">
    <source>
        <dbReference type="Pfam" id="PF00149"/>
    </source>
</evidence>
<evidence type="ECO:0000313" key="5">
    <source>
        <dbReference type="EMBL" id="MBM6661654.1"/>
    </source>
</evidence>
<name>A0A938WLY2_9BACT</name>
<organism evidence="5 6">
    <name type="scientific">Marseilla massiliensis</name>
    <dbReference type="NCBI Taxonomy" id="1841864"/>
    <lineage>
        <taxon>Bacteria</taxon>
        <taxon>Pseudomonadati</taxon>
        <taxon>Bacteroidota</taxon>
        <taxon>Bacteroidia</taxon>
        <taxon>Bacteroidales</taxon>
        <taxon>Prevotellaceae</taxon>
        <taxon>Marseilla</taxon>
    </lineage>
</organism>
<keyword evidence="3" id="KW-0472">Membrane</keyword>
<dbReference type="CDD" id="cd07385">
    <property type="entry name" value="MPP_YkuE_C"/>
    <property type="match status" value="1"/>
</dbReference>
<evidence type="ECO:0000313" key="6">
    <source>
        <dbReference type="Proteomes" id="UP000764045"/>
    </source>
</evidence>
<dbReference type="GO" id="GO:0009245">
    <property type="term" value="P:lipid A biosynthetic process"/>
    <property type="evidence" value="ECO:0007669"/>
    <property type="project" value="TreeGrafter"/>
</dbReference>